<protein>
    <submittedName>
        <fullName evidence="1">Uncharacterized protein</fullName>
    </submittedName>
</protein>
<name>A0ABV0N457_9TELE</name>
<organism evidence="1 2">
    <name type="scientific">Goodea atripinnis</name>
    <dbReference type="NCBI Taxonomy" id="208336"/>
    <lineage>
        <taxon>Eukaryota</taxon>
        <taxon>Metazoa</taxon>
        <taxon>Chordata</taxon>
        <taxon>Craniata</taxon>
        <taxon>Vertebrata</taxon>
        <taxon>Euteleostomi</taxon>
        <taxon>Actinopterygii</taxon>
        <taxon>Neopterygii</taxon>
        <taxon>Teleostei</taxon>
        <taxon>Neoteleostei</taxon>
        <taxon>Acanthomorphata</taxon>
        <taxon>Ovalentaria</taxon>
        <taxon>Atherinomorphae</taxon>
        <taxon>Cyprinodontiformes</taxon>
        <taxon>Goodeidae</taxon>
        <taxon>Goodea</taxon>
    </lineage>
</organism>
<accession>A0ABV0N457</accession>
<evidence type="ECO:0000313" key="2">
    <source>
        <dbReference type="Proteomes" id="UP001476798"/>
    </source>
</evidence>
<dbReference type="EMBL" id="JAHRIO010022909">
    <property type="protein sequence ID" value="MEQ2166172.1"/>
    <property type="molecule type" value="Genomic_DNA"/>
</dbReference>
<comment type="caution">
    <text evidence="1">The sequence shown here is derived from an EMBL/GenBank/DDBJ whole genome shotgun (WGS) entry which is preliminary data.</text>
</comment>
<keyword evidence="2" id="KW-1185">Reference proteome</keyword>
<evidence type="ECO:0000313" key="1">
    <source>
        <dbReference type="EMBL" id="MEQ2166172.1"/>
    </source>
</evidence>
<sequence>MNLLYKREQKYMCFYRNIPHTTKASKDHFRQYKWVCCDECIYSEGVCVFVDVCVVTVPCTLGPFSRSYRCYLTKPTQTLFSSFCFPSFVLFLGRQEAMEVPDQTGAGENLVRNSSCMERILQTVP</sequence>
<proteinExistence type="predicted"/>
<reference evidence="1 2" key="1">
    <citation type="submission" date="2021-06" db="EMBL/GenBank/DDBJ databases">
        <authorList>
            <person name="Palmer J.M."/>
        </authorList>
    </citation>
    <scope>NUCLEOTIDE SEQUENCE [LARGE SCALE GENOMIC DNA]</scope>
    <source>
        <strain evidence="1 2">GA_2019</strain>
        <tissue evidence="1">Muscle</tissue>
    </source>
</reference>
<dbReference type="Proteomes" id="UP001476798">
    <property type="component" value="Unassembled WGS sequence"/>
</dbReference>
<gene>
    <name evidence="1" type="ORF">GOODEAATRI_025149</name>
</gene>